<name>A0A937DAK3_9FLAO</name>
<accession>A0A937DAK3</accession>
<dbReference type="EMBL" id="JAERQJ010000017">
    <property type="protein sequence ID" value="MBL0686095.1"/>
    <property type="molecule type" value="Genomic_DNA"/>
</dbReference>
<gene>
    <name evidence="1" type="ORF">JJQ60_21385</name>
</gene>
<sequence>MSKRTIQIDVVDSNNPINGLISCNVYIDGRPCAFWTTEENYDSLIRDGFFLRDGKTKDSAGVINTSATYYEK</sequence>
<evidence type="ECO:0000313" key="2">
    <source>
        <dbReference type="Proteomes" id="UP000651057"/>
    </source>
</evidence>
<dbReference type="AlphaFoldDB" id="A0A937DAK3"/>
<dbReference type="RefSeq" id="WP_201924650.1">
    <property type="nucleotide sequence ID" value="NZ_BAABAX010000013.1"/>
</dbReference>
<comment type="caution">
    <text evidence="1">The sequence shown here is derived from an EMBL/GenBank/DDBJ whole genome shotgun (WGS) entry which is preliminary data.</text>
</comment>
<evidence type="ECO:0000313" key="1">
    <source>
        <dbReference type="EMBL" id="MBL0686095.1"/>
    </source>
</evidence>
<reference evidence="1" key="1">
    <citation type="submission" date="2021-01" db="EMBL/GenBank/DDBJ databases">
        <authorList>
            <person name="Zhong Y.L."/>
        </authorList>
    </citation>
    <scope>NUCLEOTIDE SEQUENCE</scope>
    <source>
        <strain evidence="1">KCTC 23302</strain>
    </source>
</reference>
<keyword evidence="2" id="KW-1185">Reference proteome</keyword>
<organism evidence="1 2">
    <name type="scientific">Aquimarina mytili</name>
    <dbReference type="NCBI Taxonomy" id="874423"/>
    <lineage>
        <taxon>Bacteria</taxon>
        <taxon>Pseudomonadati</taxon>
        <taxon>Bacteroidota</taxon>
        <taxon>Flavobacteriia</taxon>
        <taxon>Flavobacteriales</taxon>
        <taxon>Flavobacteriaceae</taxon>
        <taxon>Aquimarina</taxon>
    </lineage>
</organism>
<protein>
    <submittedName>
        <fullName evidence="1">Uncharacterized protein</fullName>
    </submittedName>
</protein>
<dbReference type="Proteomes" id="UP000651057">
    <property type="component" value="Unassembled WGS sequence"/>
</dbReference>
<dbReference type="PROSITE" id="PS51257">
    <property type="entry name" value="PROKAR_LIPOPROTEIN"/>
    <property type="match status" value="1"/>
</dbReference>
<proteinExistence type="predicted"/>